<evidence type="ECO:0000256" key="10">
    <source>
        <dbReference type="PIRNR" id="PIRNR005514"/>
    </source>
</evidence>
<dbReference type="PANTHER" id="PTHR12700">
    <property type="entry name" value="ATP SYNTHASE SUBUNIT D, MITOCHONDRIAL"/>
    <property type="match status" value="1"/>
</dbReference>
<evidence type="ECO:0000256" key="1">
    <source>
        <dbReference type="ARBA" id="ARBA00004273"/>
    </source>
</evidence>
<proteinExistence type="evidence at transcript level"/>
<evidence type="ECO:0000313" key="11">
    <source>
        <dbReference type="EMBL" id="AOR07074.1"/>
    </source>
</evidence>
<evidence type="ECO:0000256" key="3">
    <source>
        <dbReference type="ARBA" id="ARBA00022448"/>
    </source>
</evidence>
<evidence type="ECO:0000256" key="9">
    <source>
        <dbReference type="ARBA" id="ARBA00023136"/>
    </source>
</evidence>
<evidence type="ECO:0000256" key="8">
    <source>
        <dbReference type="ARBA" id="ARBA00023128"/>
    </source>
</evidence>
<keyword evidence="4" id="KW-0138">CF(0)</keyword>
<name>A0A286Q4U5_MESSO</name>
<dbReference type="SUPFAM" id="SSF161065">
    <property type="entry name" value="ATP synthase D chain-like"/>
    <property type="match status" value="1"/>
</dbReference>
<comment type="similarity">
    <text evidence="2 10">Belongs to the ATPase d subunit family.</text>
</comment>
<sequence length="172" mass="19674">MAAKRVAKSAVEWAAFFERVPPNQRDAYRAFKSKSDIFVSKVHRFPENLPQIDFAAYTTKLNNPAMIAEFEKAYKALAISYPKDKANLRAQVEAQEKEAAIATQKQIAETRKIIGDAQTMLAKIDSVPAPNVMTNEMYADYFPDQARNPWDRPTFWPHTKSYQPENDHQAIH</sequence>
<dbReference type="Pfam" id="PF05873">
    <property type="entry name" value="Mt_ATP-synt_D"/>
    <property type="match status" value="1"/>
</dbReference>
<evidence type="ECO:0000256" key="2">
    <source>
        <dbReference type="ARBA" id="ARBA00006842"/>
    </source>
</evidence>
<dbReference type="InterPro" id="IPR036228">
    <property type="entry name" value="ATP_synth_F0_dsu_sf_mt"/>
</dbReference>
<evidence type="ECO:0000256" key="6">
    <source>
        <dbReference type="ARBA" id="ARBA00022792"/>
    </source>
</evidence>
<keyword evidence="3 10" id="KW-0813">Transport</keyword>
<dbReference type="GO" id="GO:0005743">
    <property type="term" value="C:mitochondrial inner membrane"/>
    <property type="evidence" value="ECO:0007669"/>
    <property type="project" value="UniProtKB-SubCell"/>
</dbReference>
<dbReference type="EMBL" id="KU728776">
    <property type="protein sequence ID" value="AOR07074.1"/>
    <property type="molecule type" value="mRNA"/>
</dbReference>
<keyword evidence="6 10" id="KW-0999">Mitochondrion inner membrane</keyword>
<evidence type="ECO:0000256" key="4">
    <source>
        <dbReference type="ARBA" id="ARBA00022547"/>
    </source>
</evidence>
<comment type="function">
    <text evidence="10">Mitochondrial membrane ATP synthase (F(1)F(0) ATP synthase or Complex V) produces ATP from ADP in the presence of a proton gradient across the membrane which is generated by electron transport complexes of the respiratory chain. F-type ATPases consist of two structural domains, F(1) - containing the extramembraneous catalytic core, and F(0) - containing the membrane proton channel, linked together by a central stalk and a peripheral stalk. During catalysis, ATP synthesis in the catalytic domain of F(1) is coupled via a rotary mechanism of the central stalk subunits to proton translocation.</text>
</comment>
<evidence type="ECO:0000256" key="7">
    <source>
        <dbReference type="ARBA" id="ARBA00023065"/>
    </source>
</evidence>
<organism evidence="11">
    <name type="scientific">Mesenchytraeus solifugus</name>
    <name type="common">Glacier ice worm</name>
    <dbReference type="NCBI Taxonomy" id="223748"/>
    <lineage>
        <taxon>Eukaryota</taxon>
        <taxon>Metazoa</taxon>
        <taxon>Spiralia</taxon>
        <taxon>Lophotrochozoa</taxon>
        <taxon>Annelida</taxon>
        <taxon>Clitellata</taxon>
        <taxon>Oligochaeta</taxon>
        <taxon>Enchytraeida</taxon>
        <taxon>Enchytraeidae</taxon>
        <taxon>Mesenchytraeus</taxon>
    </lineage>
</organism>
<dbReference type="GO" id="GO:0015078">
    <property type="term" value="F:proton transmembrane transporter activity"/>
    <property type="evidence" value="ECO:0007669"/>
    <property type="project" value="InterPro"/>
</dbReference>
<accession>A0A286Q4U5</accession>
<dbReference type="PIRSF" id="PIRSF005514">
    <property type="entry name" value="ATPase_F0_D_mt"/>
    <property type="match status" value="1"/>
</dbReference>
<keyword evidence="7 10" id="KW-0406">Ion transport</keyword>
<dbReference type="AlphaFoldDB" id="A0A286Q4U5"/>
<evidence type="ECO:0000256" key="5">
    <source>
        <dbReference type="ARBA" id="ARBA00022781"/>
    </source>
</evidence>
<keyword evidence="8 10" id="KW-0496">Mitochondrion</keyword>
<keyword evidence="9 10" id="KW-0472">Membrane</keyword>
<dbReference type="GO" id="GO:0045259">
    <property type="term" value="C:proton-transporting ATP synthase complex"/>
    <property type="evidence" value="ECO:0007669"/>
    <property type="project" value="UniProtKB-KW"/>
</dbReference>
<protein>
    <recommendedName>
        <fullName evidence="10">ATP synthase subunit d, mitochondrial</fullName>
    </recommendedName>
</protein>
<comment type="subcellular location">
    <subcellularLocation>
        <location evidence="1 10">Mitochondrion inner membrane</location>
    </subcellularLocation>
</comment>
<dbReference type="InterPro" id="IPR008689">
    <property type="entry name" value="ATP_synth_F0_dsu_mt"/>
</dbReference>
<dbReference type="GO" id="GO:0015986">
    <property type="term" value="P:proton motive force-driven ATP synthesis"/>
    <property type="evidence" value="ECO:0007669"/>
    <property type="project" value="UniProtKB-UniRule"/>
</dbReference>
<dbReference type="Gene3D" id="6.10.280.70">
    <property type="match status" value="1"/>
</dbReference>
<reference evidence="11" key="1">
    <citation type="journal article" date="2017" name="Proc. R. Soc. B">
        <title>Punctuated invasion of water, ice, snow and terrestrial ecozones by segmented worms (Oligochaeta: Enchytraeidae: Mesenchytraeus).</title>
        <authorList>
            <person name="Lang S.A."/>
            <person name="Saglam N."/>
            <person name="Kawash J."/>
            <person name="Shain D.H."/>
        </authorList>
    </citation>
    <scope>NUCLEOTIDE SEQUENCE</scope>
</reference>
<keyword evidence="5 10" id="KW-0375">Hydrogen ion transport</keyword>